<evidence type="ECO:0000313" key="2">
    <source>
        <dbReference type="EMBL" id="TWU05440.1"/>
    </source>
</evidence>
<gene>
    <name evidence="2" type="ORF">Poly21_56470</name>
</gene>
<keyword evidence="1" id="KW-1133">Transmembrane helix</keyword>
<proteinExistence type="predicted"/>
<comment type="caution">
    <text evidence="2">The sequence shown here is derived from an EMBL/GenBank/DDBJ whole genome shotgun (WGS) entry which is preliminary data.</text>
</comment>
<name>A0A5C6B0L0_9BACT</name>
<keyword evidence="1" id="KW-0472">Membrane</keyword>
<reference evidence="2 3" key="1">
    <citation type="journal article" date="2020" name="Antonie Van Leeuwenhoek">
        <title>Rhodopirellula heiligendammensis sp. nov., Rhodopirellula pilleata sp. nov., and Rhodopirellula solitaria sp. nov. isolated from natural or artificial marine surfaces in Northern Germany and California, USA, and emended description of the genus Rhodopirellula.</title>
        <authorList>
            <person name="Kallscheuer N."/>
            <person name="Wiegand S."/>
            <person name="Jogler M."/>
            <person name="Boedeker C."/>
            <person name="Peeters S.H."/>
            <person name="Rast P."/>
            <person name="Heuer A."/>
            <person name="Jetten M.S.M."/>
            <person name="Rohde M."/>
            <person name="Jogler C."/>
        </authorList>
    </citation>
    <scope>NUCLEOTIDE SEQUENCE [LARGE SCALE GENOMIC DNA]</scope>
    <source>
        <strain evidence="2 3">Poly21</strain>
    </source>
</reference>
<keyword evidence="1" id="KW-0812">Transmembrane</keyword>
<dbReference type="Proteomes" id="UP000319908">
    <property type="component" value="Unassembled WGS sequence"/>
</dbReference>
<organism evidence="2 3">
    <name type="scientific">Allorhodopirellula heiligendammensis</name>
    <dbReference type="NCBI Taxonomy" id="2714739"/>
    <lineage>
        <taxon>Bacteria</taxon>
        <taxon>Pseudomonadati</taxon>
        <taxon>Planctomycetota</taxon>
        <taxon>Planctomycetia</taxon>
        <taxon>Pirellulales</taxon>
        <taxon>Pirellulaceae</taxon>
        <taxon>Allorhodopirellula</taxon>
    </lineage>
</organism>
<dbReference type="AlphaFoldDB" id="A0A5C6B0L0"/>
<sequence>MLWPIVIPFKITACSLLAIVLLVTLAAPLAKLRRVPTFIGVMFLSFLAFVPSCTSIMDVLDAKRFGVFEYQTFDEVDDFRVERYLPSVAQNITVNKYAQGFRARFSISQEQLDAYMDGVWSKYGDRSVAKRGEMSAMELVDEKSHELCYGDLRWPHLDDATEVYGPTASNGAGFSVWYSPSKRIAYQRASYW</sequence>
<protein>
    <submittedName>
        <fullName evidence="2">Uncharacterized protein</fullName>
    </submittedName>
</protein>
<feature type="transmembrane region" description="Helical" evidence="1">
    <location>
        <begin position="36"/>
        <end position="60"/>
    </location>
</feature>
<evidence type="ECO:0000256" key="1">
    <source>
        <dbReference type="SAM" id="Phobius"/>
    </source>
</evidence>
<accession>A0A5C6B0L0</accession>
<keyword evidence="3" id="KW-1185">Reference proteome</keyword>
<evidence type="ECO:0000313" key="3">
    <source>
        <dbReference type="Proteomes" id="UP000319908"/>
    </source>
</evidence>
<dbReference type="EMBL" id="SJPU01000013">
    <property type="protein sequence ID" value="TWU05440.1"/>
    <property type="molecule type" value="Genomic_DNA"/>
</dbReference>